<reference evidence="1" key="1">
    <citation type="submission" date="2011-04" db="EMBL/GenBank/DDBJ databases">
        <title>Evolution of plant cell wall degrading machinery underlies the functional diversity of forest fungi.</title>
        <authorList>
            <consortium name="US DOE Joint Genome Institute (JGI-PGF)"/>
            <person name="Eastwood D.C."/>
            <person name="Floudas D."/>
            <person name="Binder M."/>
            <person name="Majcherczyk A."/>
            <person name="Schneider P."/>
            <person name="Aerts A."/>
            <person name="Asiegbu F.O."/>
            <person name="Baker S.E."/>
            <person name="Barry K."/>
            <person name="Bendiksby M."/>
            <person name="Blumentritt M."/>
            <person name="Coutinho P.M."/>
            <person name="Cullen D."/>
            <person name="Cullen D."/>
            <person name="Gathman A."/>
            <person name="Goodell B."/>
            <person name="Henrissat B."/>
            <person name="Ihrmark K."/>
            <person name="Kauserud H."/>
            <person name="Kohler A."/>
            <person name="LaButti K."/>
            <person name="Lapidus A."/>
            <person name="Lavin J.L."/>
            <person name="Lee Y.-H."/>
            <person name="Lindquist E."/>
            <person name="Lilly W."/>
            <person name="Lucas S."/>
            <person name="Morin E."/>
            <person name="Murat C."/>
            <person name="Oguiza J.A."/>
            <person name="Park J."/>
            <person name="Pisabarro A.G."/>
            <person name="Riley R."/>
            <person name="Rosling A."/>
            <person name="Salamov A."/>
            <person name="Schmidt O."/>
            <person name="Schmutz J."/>
            <person name="Skrede I."/>
            <person name="Stenlid J."/>
            <person name="Wiebenga A."/>
            <person name="Xie X."/>
            <person name="Kues U."/>
            <person name="Hibbett D.S."/>
            <person name="Hoffmeister D."/>
            <person name="Hogberg N."/>
            <person name="Martin F."/>
            <person name="Grigoriev I.V."/>
            <person name="Watkinson S.C."/>
        </authorList>
    </citation>
    <scope>NUCLEOTIDE SEQUENCE</scope>
    <source>
        <strain evidence="1">S7.9</strain>
    </source>
</reference>
<sequence length="149" mass="16954">MKFRESYVERFSVEKYNGKPGPSVEYAPAAGSDMDDSLVDDGEGWMLRLRTGFISGRYTTFLSKTWNLPFHSHEFYTELYLYSHPQLLQPLQGVCVPSFICVYKSDEGVKDIAMEAPHSIGWHKAHPCMSKKSKQAVVDSFERIHAQGV</sequence>
<dbReference type="EMBL" id="GL945429">
    <property type="protein sequence ID" value="EGO29080.1"/>
    <property type="molecule type" value="Genomic_DNA"/>
</dbReference>
<name>F8NGE5_SERL9</name>
<protein>
    <submittedName>
        <fullName evidence="1">Uncharacterized protein</fullName>
    </submittedName>
</protein>
<gene>
    <name evidence="1" type="ORF">SERLADRAFT_456386</name>
</gene>
<dbReference type="AlphaFoldDB" id="F8NGE5"/>
<dbReference type="RefSeq" id="XP_007313322.1">
    <property type="nucleotide sequence ID" value="XM_007313260.1"/>
</dbReference>
<proteinExistence type="predicted"/>
<dbReference type="KEGG" id="sla:SERLADRAFT_456386"/>
<dbReference type="Proteomes" id="UP000008064">
    <property type="component" value="Unassembled WGS sequence"/>
</dbReference>
<dbReference type="HOGENOM" id="CLU_1754179_0_0_1"/>
<feature type="non-terminal residue" evidence="1">
    <location>
        <position position="149"/>
    </location>
</feature>
<dbReference type="GeneID" id="18817316"/>
<evidence type="ECO:0000313" key="1">
    <source>
        <dbReference type="EMBL" id="EGO29080.1"/>
    </source>
</evidence>
<accession>F8NGE5</accession>
<organism>
    <name type="scientific">Serpula lacrymans var. lacrymans (strain S7.9)</name>
    <name type="common">Dry rot fungus</name>
    <dbReference type="NCBI Taxonomy" id="578457"/>
    <lineage>
        <taxon>Eukaryota</taxon>
        <taxon>Fungi</taxon>
        <taxon>Dikarya</taxon>
        <taxon>Basidiomycota</taxon>
        <taxon>Agaricomycotina</taxon>
        <taxon>Agaricomycetes</taxon>
        <taxon>Agaricomycetidae</taxon>
        <taxon>Boletales</taxon>
        <taxon>Coniophorineae</taxon>
        <taxon>Serpulaceae</taxon>
        <taxon>Serpula</taxon>
    </lineage>
</organism>
<dbReference type="OrthoDB" id="2687876at2759"/>